<sequence>MAKHTPVCPTRASRRLFKDSANGRSKHLNKTTSAVSGLPRQCVARTCDGNSRVTANLKKVRDSITTSDVVFVEEEHESDNLRFKQMLRAAKWVSSIDHRARFTSADDAYDRLGTCGGDSPCIRKSSPILDSILINIAEHTEL</sequence>
<protein>
    <submittedName>
        <fullName evidence="1">Uncharacterized protein</fullName>
    </submittedName>
</protein>
<dbReference type="EMBL" id="LFZO01000303">
    <property type="protein sequence ID" value="KXT09848.1"/>
    <property type="molecule type" value="Genomic_DNA"/>
</dbReference>
<proteinExistence type="predicted"/>
<dbReference type="Proteomes" id="UP000073492">
    <property type="component" value="Unassembled WGS sequence"/>
</dbReference>
<dbReference type="AlphaFoldDB" id="A0A139I588"/>
<gene>
    <name evidence="1" type="ORF">AC579_9296</name>
</gene>
<reference evidence="1 2" key="1">
    <citation type="submission" date="2015-07" db="EMBL/GenBank/DDBJ databases">
        <title>Comparative genomics of the Sigatoka disease complex on banana suggests a link between parallel evolutionary changes in Pseudocercospora fijiensis and Pseudocercospora eumusae and increased virulence on the banana host.</title>
        <authorList>
            <person name="Chang T.-C."/>
            <person name="Salvucci A."/>
            <person name="Crous P.W."/>
            <person name="Stergiopoulos I."/>
        </authorList>
    </citation>
    <scope>NUCLEOTIDE SEQUENCE [LARGE SCALE GENOMIC DNA]</scope>
    <source>
        <strain evidence="1 2">CBS 116634</strain>
    </source>
</reference>
<organism evidence="1 2">
    <name type="scientific">Pseudocercospora musae</name>
    <dbReference type="NCBI Taxonomy" id="113226"/>
    <lineage>
        <taxon>Eukaryota</taxon>
        <taxon>Fungi</taxon>
        <taxon>Dikarya</taxon>
        <taxon>Ascomycota</taxon>
        <taxon>Pezizomycotina</taxon>
        <taxon>Dothideomycetes</taxon>
        <taxon>Dothideomycetidae</taxon>
        <taxon>Mycosphaerellales</taxon>
        <taxon>Mycosphaerellaceae</taxon>
        <taxon>Pseudocercospora</taxon>
    </lineage>
</organism>
<comment type="caution">
    <text evidence="1">The sequence shown here is derived from an EMBL/GenBank/DDBJ whole genome shotgun (WGS) entry which is preliminary data.</text>
</comment>
<name>A0A139I588_9PEZI</name>
<accession>A0A139I588</accession>
<keyword evidence="2" id="KW-1185">Reference proteome</keyword>
<evidence type="ECO:0000313" key="2">
    <source>
        <dbReference type="Proteomes" id="UP000073492"/>
    </source>
</evidence>
<evidence type="ECO:0000313" key="1">
    <source>
        <dbReference type="EMBL" id="KXT09848.1"/>
    </source>
</evidence>